<keyword evidence="3" id="KW-1185">Reference proteome</keyword>
<gene>
    <name evidence="2" type="ORF">A9306_07150</name>
</gene>
<organism evidence="2 3">
    <name type="scientific">Faucicola atlantae</name>
    <dbReference type="NCBI Taxonomy" id="34059"/>
    <lineage>
        <taxon>Bacteria</taxon>
        <taxon>Pseudomonadati</taxon>
        <taxon>Pseudomonadota</taxon>
        <taxon>Gammaproteobacteria</taxon>
        <taxon>Moraxellales</taxon>
        <taxon>Moraxellaceae</taxon>
        <taxon>Faucicola</taxon>
    </lineage>
</organism>
<dbReference type="SUPFAM" id="SSF46689">
    <property type="entry name" value="Homeodomain-like"/>
    <property type="match status" value="1"/>
</dbReference>
<feature type="domain" description="Transposase Synechocystis PCC 6803" evidence="1">
    <location>
        <begin position="1"/>
        <end position="113"/>
    </location>
</feature>
<sequence>MAYTIEIRQKAMAYWEKCDDIDQVIQAYGVSRSALYSWKKLQQDTGELTAQSHGTKPRKIDREQLKTYVEQHNDAYLFEIAEHFDCTPQGIFYALKSIGITLKKRPRPTKNKTPSK</sequence>
<proteinExistence type="predicted"/>
<accession>A0A1B8QG20</accession>
<dbReference type="EMBL" id="LZNA01000031">
    <property type="protein sequence ID" value="OBX80930.1"/>
    <property type="molecule type" value="Genomic_DNA"/>
</dbReference>
<dbReference type="Proteomes" id="UP000092616">
    <property type="component" value="Unassembled WGS sequence"/>
</dbReference>
<comment type="caution">
    <text evidence="2">The sequence shown here is derived from an EMBL/GenBank/DDBJ whole genome shotgun (WGS) entry which is preliminary data.</text>
</comment>
<dbReference type="Pfam" id="PF01710">
    <property type="entry name" value="HTH_Tnp_IS630"/>
    <property type="match status" value="1"/>
</dbReference>
<evidence type="ECO:0000313" key="3">
    <source>
        <dbReference type="Proteomes" id="UP000092616"/>
    </source>
</evidence>
<reference evidence="2 3" key="1">
    <citation type="submission" date="2016-06" db="EMBL/GenBank/DDBJ databases">
        <title>Draft genome of Moraxella atlantae CCUG 59586.</title>
        <authorList>
            <person name="Salva-Serra F."/>
            <person name="Engstrom-Jakobsson H."/>
            <person name="Thorell K."/>
            <person name="Gonzales-Siles L."/>
            <person name="Karlsson R."/>
            <person name="Boulund F."/>
            <person name="Engstrand L."/>
            <person name="Kristiansson E."/>
            <person name="Moore E."/>
        </authorList>
    </citation>
    <scope>NUCLEOTIDE SEQUENCE [LARGE SCALE GENOMIC DNA]</scope>
    <source>
        <strain evidence="2 3">CCUG 59586</strain>
    </source>
</reference>
<name>A0A1B8QG20_9GAMM</name>
<evidence type="ECO:0000259" key="1">
    <source>
        <dbReference type="Pfam" id="PF01710"/>
    </source>
</evidence>
<dbReference type="InterPro" id="IPR009057">
    <property type="entry name" value="Homeodomain-like_sf"/>
</dbReference>
<protein>
    <submittedName>
        <fullName evidence="2">Transposase</fullName>
    </submittedName>
</protein>
<evidence type="ECO:0000313" key="2">
    <source>
        <dbReference type="EMBL" id="OBX80930.1"/>
    </source>
</evidence>
<dbReference type="InterPro" id="IPR002622">
    <property type="entry name" value="Transposase_14"/>
</dbReference>
<dbReference type="AlphaFoldDB" id="A0A1B8QG20"/>